<evidence type="ECO:0000256" key="2">
    <source>
        <dbReference type="ARBA" id="ARBA00022729"/>
    </source>
</evidence>
<proteinExistence type="inferred from homology"/>
<protein>
    <submittedName>
        <fullName evidence="8">Uncharacterized protein</fullName>
    </submittedName>
</protein>
<name>A0A182J516_ANOAO</name>
<keyword evidence="2" id="KW-0732">Signal</keyword>
<keyword evidence="4" id="KW-0325">Glycoprotein</keyword>
<dbReference type="GO" id="GO:0035869">
    <property type="term" value="C:ciliary transition zone"/>
    <property type="evidence" value="ECO:0007669"/>
    <property type="project" value="TreeGrafter"/>
</dbReference>
<dbReference type="EnsemblMetazoa" id="AATE011490-RA">
    <property type="protein sequence ID" value="AATE011490-PA.1"/>
    <property type="gene ID" value="AATE011490"/>
</dbReference>
<dbReference type="VEuPathDB" id="VectorBase:AATE011490"/>
<evidence type="ECO:0000259" key="7">
    <source>
        <dbReference type="Pfam" id="PF25752"/>
    </source>
</evidence>
<organism evidence="8">
    <name type="scientific">Anopheles atroparvus</name>
    <name type="common">European mosquito</name>
    <dbReference type="NCBI Taxonomy" id="41427"/>
    <lineage>
        <taxon>Eukaryota</taxon>
        <taxon>Metazoa</taxon>
        <taxon>Ecdysozoa</taxon>
        <taxon>Arthropoda</taxon>
        <taxon>Hexapoda</taxon>
        <taxon>Insecta</taxon>
        <taxon>Pterygota</taxon>
        <taxon>Neoptera</taxon>
        <taxon>Endopterygota</taxon>
        <taxon>Diptera</taxon>
        <taxon>Nematocera</taxon>
        <taxon>Culicoidea</taxon>
        <taxon>Culicidae</taxon>
        <taxon>Anophelinae</taxon>
        <taxon>Anopheles</taxon>
    </lineage>
</organism>
<keyword evidence="3" id="KW-0970">Cilium biogenesis/degradation</keyword>
<accession>A0A182J516</accession>
<dbReference type="AlphaFoldDB" id="A0A182J516"/>
<dbReference type="GO" id="GO:0060271">
    <property type="term" value="P:cilium assembly"/>
    <property type="evidence" value="ECO:0007669"/>
    <property type="project" value="TreeGrafter"/>
</dbReference>
<dbReference type="PANTHER" id="PTHR14611">
    <property type="entry name" value="TECTONIC FAMILY MEMBER"/>
    <property type="match status" value="1"/>
</dbReference>
<dbReference type="Pfam" id="PF25752">
    <property type="entry name" value="DUF1619_N"/>
    <property type="match status" value="1"/>
</dbReference>
<reference evidence="8" key="1">
    <citation type="submission" date="2022-08" db="UniProtKB">
        <authorList>
            <consortium name="EnsemblMetazoa"/>
        </authorList>
    </citation>
    <scope>IDENTIFICATION</scope>
    <source>
        <strain evidence="8">EBRO</strain>
    </source>
</reference>
<dbReference type="STRING" id="41427.A0A182J516"/>
<feature type="region of interest" description="Disordered" evidence="5">
    <location>
        <begin position="1"/>
        <end position="21"/>
    </location>
</feature>
<dbReference type="InterPro" id="IPR057724">
    <property type="entry name" value="TCTN1-3_N"/>
</dbReference>
<comment type="similarity">
    <text evidence="1">Belongs to the tectonic family.</text>
</comment>
<feature type="domain" description="Tectonic-1-3 N-terminal" evidence="7">
    <location>
        <begin position="34"/>
        <end position="74"/>
    </location>
</feature>
<evidence type="ECO:0000313" key="8">
    <source>
        <dbReference type="EnsemblMetazoa" id="AATE011490-PA.1"/>
    </source>
</evidence>
<evidence type="ECO:0000256" key="1">
    <source>
        <dbReference type="ARBA" id="ARBA00007633"/>
    </source>
</evidence>
<dbReference type="Pfam" id="PF07773">
    <property type="entry name" value="TCTN_DUF1619"/>
    <property type="match status" value="1"/>
</dbReference>
<evidence type="ECO:0000256" key="4">
    <source>
        <dbReference type="ARBA" id="ARBA00023180"/>
    </source>
</evidence>
<sequence length="616" mass="69568">MTSTTTGSVDATSKPIDVDPSFPPLTEGRAAKLVPRGYFCQCDLKINTCDVNCCCDIDCNEAILKAFDCDEEQLQRDEYHHDAGLQSCRVQGGLFCLVEPIHEEGDESYYDPTKLSEATRYKWKDVFSIDPTGSDDIRVDHYRVGDIVNFFNETSETVQSFDIPYSLTDSACQIGQPVRFLRDSSNPCRRTVEELASFNRAFMDHHRSARFFRTPKRSTVMEHYCVEEQDCINVTLSVCHSMGDVGYGRWNCSDNFNTTSNATADAFLEFLEADGDGTGTCDRLEINFYHNFTQLLAVRMKLVCRPDLPDTWDDTFVWQRVVVNFPTVSGKRSNSSRTVSGNLGYLIGKPLIASHLEVAPNGTLGKGGSTSENPAAKPILAYFTNGTRLPDESFRLRLPVSKANRCTLTGELFQTVNFGVNSWHRCNFVPVNTANVSTEQPPFTQNYTQLCRDLQAGLYDHLLHGVRKTTEGYENLNLYLSKYANPINRTADWIRLRSVNVIPDAQPGSDTDSAAMVEGEHDYFTCSNMLINVDYRFYFARERVHEVRHQVVLHAGEVVFGPRVNLRFRRDEEVRVPIFVQIQYFDLTSISAGERVIPVDAILLTVLGLMILCLHF</sequence>
<feature type="compositionally biased region" description="Polar residues" evidence="5">
    <location>
        <begin position="1"/>
        <end position="11"/>
    </location>
</feature>
<dbReference type="PANTHER" id="PTHR14611:SF2">
    <property type="entry name" value="TECTONIC"/>
    <property type="match status" value="1"/>
</dbReference>
<feature type="domain" description="Tectonic-1-3" evidence="6">
    <location>
        <begin position="141"/>
        <end position="325"/>
    </location>
</feature>
<dbReference type="InterPro" id="IPR011677">
    <property type="entry name" value="TCTN1-3_dom"/>
</dbReference>
<evidence type="ECO:0000256" key="5">
    <source>
        <dbReference type="SAM" id="MobiDB-lite"/>
    </source>
</evidence>
<dbReference type="InterPro" id="IPR040354">
    <property type="entry name" value="TCTN1-3"/>
</dbReference>
<evidence type="ECO:0000259" key="6">
    <source>
        <dbReference type="Pfam" id="PF07773"/>
    </source>
</evidence>
<evidence type="ECO:0000256" key="3">
    <source>
        <dbReference type="ARBA" id="ARBA00022794"/>
    </source>
</evidence>